<evidence type="ECO:0000256" key="1">
    <source>
        <dbReference type="SAM" id="MobiDB-lite"/>
    </source>
</evidence>
<proteinExistence type="predicted"/>
<reference evidence="2" key="1">
    <citation type="submission" date="2020-10" db="EMBL/GenBank/DDBJ databases">
        <authorList>
            <person name="Han B."/>
            <person name="Lu T."/>
            <person name="Zhao Q."/>
            <person name="Huang X."/>
            <person name="Zhao Y."/>
        </authorList>
    </citation>
    <scope>NUCLEOTIDE SEQUENCE</scope>
</reference>
<name>A0A811PE30_9POAL</name>
<organism evidence="2 3">
    <name type="scientific">Miscanthus lutarioriparius</name>
    <dbReference type="NCBI Taxonomy" id="422564"/>
    <lineage>
        <taxon>Eukaryota</taxon>
        <taxon>Viridiplantae</taxon>
        <taxon>Streptophyta</taxon>
        <taxon>Embryophyta</taxon>
        <taxon>Tracheophyta</taxon>
        <taxon>Spermatophyta</taxon>
        <taxon>Magnoliopsida</taxon>
        <taxon>Liliopsida</taxon>
        <taxon>Poales</taxon>
        <taxon>Poaceae</taxon>
        <taxon>PACMAD clade</taxon>
        <taxon>Panicoideae</taxon>
        <taxon>Andropogonodae</taxon>
        <taxon>Andropogoneae</taxon>
        <taxon>Saccharinae</taxon>
        <taxon>Miscanthus</taxon>
    </lineage>
</organism>
<gene>
    <name evidence="2" type="ORF">NCGR_LOCUS28317</name>
</gene>
<feature type="region of interest" description="Disordered" evidence="1">
    <location>
        <begin position="1"/>
        <end position="24"/>
    </location>
</feature>
<comment type="caution">
    <text evidence="2">The sequence shown here is derived from an EMBL/GenBank/DDBJ whole genome shotgun (WGS) entry which is preliminary data.</text>
</comment>
<evidence type="ECO:0000313" key="2">
    <source>
        <dbReference type="EMBL" id="CAD6243017.1"/>
    </source>
</evidence>
<feature type="compositionally biased region" description="Low complexity" evidence="1">
    <location>
        <begin position="10"/>
        <end position="19"/>
    </location>
</feature>
<sequence length="264" mass="29591">MAPPPPSRTSPPARTSLPPQGISSGNNATALGAHRYIEATLELEDEHGFSRPYSLLDSCLLAPDKTVVRRKQSVLCPLQGLPLLAIESRLPAGVCKPACVLLLSPAGGCGHATGEIWTLYVHCKRDFQCSFKLENIALKMGEIELEPDRQTLSAAEENMIFQSCYKETTQIKSSRVHGHGYLAKYRTRRELMKKNLEVHARAKAAAKEKKIAYEVEVEKPKDQLAHEAAEREREKEENRRQMQEDLENANIALKKEMKQDFLIC</sequence>
<feature type="compositionally biased region" description="Basic and acidic residues" evidence="1">
    <location>
        <begin position="222"/>
        <end position="243"/>
    </location>
</feature>
<keyword evidence="3" id="KW-1185">Reference proteome</keyword>
<evidence type="ECO:0000313" key="3">
    <source>
        <dbReference type="Proteomes" id="UP000604825"/>
    </source>
</evidence>
<dbReference type="EMBL" id="CAJGYO010000007">
    <property type="protein sequence ID" value="CAD6243017.1"/>
    <property type="molecule type" value="Genomic_DNA"/>
</dbReference>
<dbReference type="Proteomes" id="UP000604825">
    <property type="component" value="Unassembled WGS sequence"/>
</dbReference>
<feature type="region of interest" description="Disordered" evidence="1">
    <location>
        <begin position="222"/>
        <end position="245"/>
    </location>
</feature>
<dbReference type="AlphaFoldDB" id="A0A811PE30"/>
<protein>
    <submittedName>
        <fullName evidence="2">Uncharacterized protein</fullName>
    </submittedName>
</protein>
<accession>A0A811PE30</accession>
<dbReference type="OrthoDB" id="721182at2759"/>